<protein>
    <recommendedName>
        <fullName evidence="12">Sperm acrosome associated 4</fullName>
    </recommendedName>
</protein>
<keyword evidence="2" id="KW-1003">Cell membrane</keyword>
<evidence type="ECO:0000313" key="10">
    <source>
        <dbReference type="Ensembl" id="ENSVURP00010021432.1"/>
    </source>
</evidence>
<dbReference type="STRING" id="29139.ENSVURP00010021432"/>
<evidence type="ECO:0008006" key="12">
    <source>
        <dbReference type="Google" id="ProtNLM"/>
    </source>
</evidence>
<dbReference type="PANTHER" id="PTHR47613">
    <property type="entry name" value="SPERM ACROSOME MEMBRANE-ASSOCIATED PROTEIN 4"/>
    <property type="match status" value="1"/>
</dbReference>
<evidence type="ECO:0000256" key="2">
    <source>
        <dbReference type="ARBA" id="ARBA00022475"/>
    </source>
</evidence>
<dbReference type="SUPFAM" id="SSF57302">
    <property type="entry name" value="Snake toxin-like"/>
    <property type="match status" value="1"/>
</dbReference>
<dbReference type="GO" id="GO:0035036">
    <property type="term" value="P:sperm-egg recognition"/>
    <property type="evidence" value="ECO:0007669"/>
    <property type="project" value="TreeGrafter"/>
</dbReference>
<evidence type="ECO:0000313" key="11">
    <source>
        <dbReference type="Proteomes" id="UP000314987"/>
    </source>
</evidence>
<organism evidence="10 11">
    <name type="scientific">Vombatus ursinus</name>
    <name type="common">Common wombat</name>
    <dbReference type="NCBI Taxonomy" id="29139"/>
    <lineage>
        <taxon>Eukaryota</taxon>
        <taxon>Metazoa</taxon>
        <taxon>Chordata</taxon>
        <taxon>Craniata</taxon>
        <taxon>Vertebrata</taxon>
        <taxon>Euteleostomi</taxon>
        <taxon>Mammalia</taxon>
        <taxon>Metatheria</taxon>
        <taxon>Diprotodontia</taxon>
        <taxon>Vombatidae</taxon>
        <taxon>Vombatus</taxon>
    </lineage>
</organism>
<keyword evidence="5" id="KW-0472">Membrane</keyword>
<keyword evidence="7" id="KW-0325">Glycoprotein</keyword>
<keyword evidence="3" id="KW-0336">GPI-anchor</keyword>
<keyword evidence="8" id="KW-0449">Lipoprotein</keyword>
<dbReference type="AlphaFoldDB" id="A0A4X2LKJ9"/>
<evidence type="ECO:0000256" key="8">
    <source>
        <dbReference type="ARBA" id="ARBA00023288"/>
    </source>
</evidence>
<name>A0A4X2LKJ9_VOMUR</name>
<dbReference type="GO" id="GO:0005886">
    <property type="term" value="C:plasma membrane"/>
    <property type="evidence" value="ECO:0007669"/>
    <property type="project" value="UniProtKB-SubCell"/>
</dbReference>
<evidence type="ECO:0000256" key="9">
    <source>
        <dbReference type="SAM" id="SignalP"/>
    </source>
</evidence>
<feature type="signal peptide" evidence="9">
    <location>
        <begin position="1"/>
        <end position="16"/>
    </location>
</feature>
<dbReference type="Ensembl" id="ENSVURT00010024412.1">
    <property type="protein sequence ID" value="ENSVURP00010021432.1"/>
    <property type="gene ID" value="ENSVURG00010016416.1"/>
</dbReference>
<dbReference type="Proteomes" id="UP000314987">
    <property type="component" value="Unassembled WGS sequence"/>
</dbReference>
<evidence type="ECO:0000256" key="3">
    <source>
        <dbReference type="ARBA" id="ARBA00022622"/>
    </source>
</evidence>
<dbReference type="PANTHER" id="PTHR47613:SF1">
    <property type="entry name" value="SPERM ACROSOME MEMBRANE-ASSOCIATED PROTEIN 4"/>
    <property type="match status" value="1"/>
</dbReference>
<dbReference type="InterPro" id="IPR046354">
    <property type="entry name" value="SPACA4/Bouncer"/>
</dbReference>
<keyword evidence="11" id="KW-1185">Reference proteome</keyword>
<keyword evidence="6" id="KW-1015">Disulfide bond</keyword>
<evidence type="ECO:0000256" key="7">
    <source>
        <dbReference type="ARBA" id="ARBA00023180"/>
    </source>
</evidence>
<dbReference type="CDD" id="cd23574">
    <property type="entry name" value="TFP_LU_ECD_SPACA4"/>
    <property type="match status" value="1"/>
</dbReference>
<evidence type="ECO:0000256" key="6">
    <source>
        <dbReference type="ARBA" id="ARBA00023157"/>
    </source>
</evidence>
<dbReference type="GO" id="GO:0098552">
    <property type="term" value="C:side of membrane"/>
    <property type="evidence" value="ECO:0007669"/>
    <property type="project" value="UniProtKB-KW"/>
</dbReference>
<reference evidence="10" key="2">
    <citation type="submission" date="2025-08" db="UniProtKB">
        <authorList>
            <consortium name="Ensembl"/>
        </authorList>
    </citation>
    <scope>IDENTIFICATION</scope>
</reference>
<dbReference type="OMA" id="AKDCVFC"/>
<dbReference type="InterPro" id="IPR045860">
    <property type="entry name" value="Snake_toxin-like_sf"/>
</dbReference>
<evidence type="ECO:0000256" key="5">
    <source>
        <dbReference type="ARBA" id="ARBA00023136"/>
    </source>
</evidence>
<keyword evidence="4 9" id="KW-0732">Signal</keyword>
<proteinExistence type="predicted"/>
<dbReference type="GeneTree" id="ENSGT00510000049347"/>
<dbReference type="Gene3D" id="2.10.60.10">
    <property type="entry name" value="CD59"/>
    <property type="match status" value="1"/>
</dbReference>
<evidence type="ECO:0000256" key="4">
    <source>
        <dbReference type="ARBA" id="ARBA00022729"/>
    </source>
</evidence>
<evidence type="ECO:0000256" key="1">
    <source>
        <dbReference type="ARBA" id="ARBA00004609"/>
    </source>
</evidence>
<reference evidence="10" key="3">
    <citation type="submission" date="2025-09" db="UniProtKB">
        <authorList>
            <consortium name="Ensembl"/>
        </authorList>
    </citation>
    <scope>IDENTIFICATION</scope>
</reference>
<accession>A0A4X2LKJ9</accession>
<sequence length="129" mass="13964">MGTLLSLSWCLIVVLACITMAVSKYCFYCDFTNAHCVGTPMYCGEEEDCYFGHGTAAGLTYITNKGCVAVTRCGKDEPVTYMGVTYSFITYCCQGNLCNAGPRGPKQAPPSLTTIIRGLSLLVPLSWML</sequence>
<reference evidence="11" key="1">
    <citation type="submission" date="2018-12" db="EMBL/GenBank/DDBJ databases">
        <authorList>
            <person name="Yazar S."/>
        </authorList>
    </citation>
    <scope>NUCLEOTIDE SEQUENCE [LARGE SCALE GENOMIC DNA]</scope>
</reference>
<comment type="subcellular location">
    <subcellularLocation>
        <location evidence="1">Cell membrane</location>
        <topology evidence="1">Lipid-anchor</topology>
        <topology evidence="1">GPI-anchor</topology>
    </subcellularLocation>
</comment>
<feature type="chain" id="PRO_5021351036" description="Sperm acrosome associated 4" evidence="9">
    <location>
        <begin position="17"/>
        <end position="129"/>
    </location>
</feature>